<accession>A0A9D4TIS0</accession>
<evidence type="ECO:0000256" key="20">
    <source>
        <dbReference type="SAM" id="MobiDB-lite"/>
    </source>
</evidence>
<comment type="caution">
    <text evidence="21">The sequence shown here is derived from an EMBL/GenBank/DDBJ whole genome shotgun (WGS) entry which is preliminary data.</text>
</comment>
<keyword evidence="6 19" id="KW-0934">Plastid</keyword>
<evidence type="ECO:0000256" key="7">
    <source>
        <dbReference type="ARBA" id="ARBA00022692"/>
    </source>
</evidence>
<dbReference type="GO" id="GO:0010196">
    <property type="term" value="P:nonphotochemical quenching"/>
    <property type="evidence" value="ECO:0007669"/>
    <property type="project" value="UniProtKB-ARBA"/>
</dbReference>
<evidence type="ECO:0000256" key="6">
    <source>
        <dbReference type="ARBA" id="ARBA00022640"/>
    </source>
</evidence>
<feature type="binding site" description="axial binding residue" evidence="18">
    <location>
        <position position="96"/>
    </location>
    <ligand>
        <name>chlorophyll b</name>
        <dbReference type="ChEBI" id="CHEBI:61721"/>
        <label>1</label>
    </ligand>
    <ligandPart>
        <name>Mg</name>
        <dbReference type="ChEBI" id="CHEBI:25107"/>
    </ligandPart>
</feature>
<dbReference type="GO" id="GO:0016168">
    <property type="term" value="F:chlorophyll binding"/>
    <property type="evidence" value="ECO:0007669"/>
    <property type="project" value="UniProtKB-KW"/>
</dbReference>
<dbReference type="GO" id="GO:0009535">
    <property type="term" value="C:chloroplast thylakoid membrane"/>
    <property type="evidence" value="ECO:0007669"/>
    <property type="project" value="UniProtKB-SubCell"/>
</dbReference>
<dbReference type="OrthoDB" id="423598at2759"/>
<dbReference type="SUPFAM" id="SSF103511">
    <property type="entry name" value="Chlorophyll a-b binding protein"/>
    <property type="match status" value="1"/>
</dbReference>
<dbReference type="Proteomes" id="UP001055712">
    <property type="component" value="Unassembled WGS sequence"/>
</dbReference>
<evidence type="ECO:0000256" key="12">
    <source>
        <dbReference type="ARBA" id="ARBA00022989"/>
    </source>
</evidence>
<feature type="binding site" evidence="18">
    <location>
        <position position="207"/>
    </location>
    <ligand>
        <name>chlorophyll a</name>
        <dbReference type="ChEBI" id="CHEBI:58416"/>
        <label>1</label>
    </ligand>
</feature>
<keyword evidence="15 19" id="KW-0793">Thylakoid</keyword>
<feature type="binding site" evidence="18">
    <location>
        <position position="203"/>
    </location>
    <ligand>
        <name>chlorophyll a</name>
        <dbReference type="ChEBI" id="CHEBI:58416"/>
        <label>1</label>
    </ligand>
</feature>
<keyword evidence="7" id="KW-0812">Transmembrane</keyword>
<evidence type="ECO:0000256" key="13">
    <source>
        <dbReference type="ARBA" id="ARBA00022991"/>
    </source>
</evidence>
<feature type="binding site" description="axial binding residue" evidence="18">
    <location>
        <position position="55"/>
    </location>
    <ligand>
        <name>chlorophyll b</name>
        <dbReference type="ChEBI" id="CHEBI:61721"/>
        <label>1</label>
    </ligand>
    <ligandPart>
        <name>Mg</name>
        <dbReference type="ChEBI" id="CHEBI:25107"/>
    </ligandPart>
</feature>
<dbReference type="AlphaFoldDB" id="A0A9D4TIS0"/>
<proteinExistence type="inferred from homology"/>
<keyword evidence="9 19" id="KW-0603">Photosystem I</keyword>
<evidence type="ECO:0000256" key="14">
    <source>
        <dbReference type="ARBA" id="ARBA00023016"/>
    </source>
</evidence>
<evidence type="ECO:0000256" key="17">
    <source>
        <dbReference type="ARBA" id="ARBA00023276"/>
    </source>
</evidence>
<evidence type="ECO:0000256" key="15">
    <source>
        <dbReference type="ARBA" id="ARBA00023078"/>
    </source>
</evidence>
<reference evidence="21" key="1">
    <citation type="journal article" date="2019" name="Plant J.">
        <title>Chlorella vulgaris genome assembly and annotation reveals the molecular basis for metabolic acclimation to high light conditions.</title>
        <authorList>
            <person name="Cecchin M."/>
            <person name="Marcolungo L."/>
            <person name="Rossato M."/>
            <person name="Girolomoni L."/>
            <person name="Cosentino E."/>
            <person name="Cuine S."/>
            <person name="Li-Beisson Y."/>
            <person name="Delledonne M."/>
            <person name="Ballottari M."/>
        </authorList>
    </citation>
    <scope>NUCLEOTIDE SEQUENCE</scope>
    <source>
        <strain evidence="21">211/11P</strain>
    </source>
</reference>
<name>A0A9D4TIS0_CHLVU</name>
<keyword evidence="3 18" id="KW-0148">Chlorophyll</keyword>
<dbReference type="InterPro" id="IPR001344">
    <property type="entry name" value="Chloro_AB-bd_pln"/>
</dbReference>
<evidence type="ECO:0000256" key="10">
    <source>
        <dbReference type="ARBA" id="ARBA00022842"/>
    </source>
</evidence>
<evidence type="ECO:0000313" key="22">
    <source>
        <dbReference type="Proteomes" id="UP001055712"/>
    </source>
</evidence>
<keyword evidence="22" id="KW-1185">Reference proteome</keyword>
<keyword evidence="8" id="KW-0479">Metal-binding</keyword>
<keyword evidence="11" id="KW-0809">Transit peptide</keyword>
<feature type="region of interest" description="Disordered" evidence="20">
    <location>
        <begin position="19"/>
        <end position="50"/>
    </location>
</feature>
<dbReference type="FunFam" id="1.10.3460.10:FF:000012">
    <property type="entry name" value="Fucoxanthin chlorophyll a/c protein, LI818 clade"/>
    <property type="match status" value="1"/>
</dbReference>
<evidence type="ECO:0000256" key="2">
    <source>
        <dbReference type="ARBA" id="ARBA00007259"/>
    </source>
</evidence>
<keyword evidence="10" id="KW-0460">Magnesium</keyword>
<evidence type="ECO:0000256" key="4">
    <source>
        <dbReference type="ARBA" id="ARBA00022528"/>
    </source>
</evidence>
<keyword evidence="5 19" id="KW-0602">Photosynthesis</keyword>
<feature type="binding site" evidence="18">
    <location>
        <position position="221"/>
    </location>
    <ligand>
        <name>chlorophyll a</name>
        <dbReference type="ChEBI" id="CHEBI:58416"/>
        <label>1</label>
    </ligand>
</feature>
<feature type="compositionally biased region" description="Gly residues" evidence="20">
    <location>
        <begin position="37"/>
        <end position="46"/>
    </location>
</feature>
<feature type="binding site" evidence="18">
    <location>
        <position position="204"/>
    </location>
    <ligand>
        <name>chlorophyll a</name>
        <dbReference type="ChEBI" id="CHEBI:58416"/>
        <label>1</label>
    </ligand>
</feature>
<reference evidence="21" key="2">
    <citation type="submission" date="2020-11" db="EMBL/GenBank/DDBJ databases">
        <authorList>
            <person name="Cecchin M."/>
            <person name="Marcolungo L."/>
            <person name="Rossato M."/>
            <person name="Girolomoni L."/>
            <person name="Cosentino E."/>
            <person name="Cuine S."/>
            <person name="Li-Beisson Y."/>
            <person name="Delledonne M."/>
            <person name="Ballottari M."/>
        </authorList>
    </citation>
    <scope>NUCLEOTIDE SEQUENCE</scope>
    <source>
        <strain evidence="21">211/11P</strain>
        <tissue evidence="21">Whole cell</tissue>
    </source>
</reference>
<dbReference type="InterPro" id="IPR022796">
    <property type="entry name" value="Chloroa_b-bind"/>
</dbReference>
<evidence type="ECO:0000256" key="11">
    <source>
        <dbReference type="ARBA" id="ARBA00022946"/>
    </source>
</evidence>
<evidence type="ECO:0000256" key="9">
    <source>
        <dbReference type="ARBA" id="ARBA00022836"/>
    </source>
</evidence>
<comment type="similarity">
    <text evidence="2 19">Belongs to the light-harvesting chlorophyll a/b-binding (LHC) protein family.</text>
</comment>
<keyword evidence="4 19" id="KW-0150">Chloroplast</keyword>
<feature type="binding site" evidence="18">
    <location>
        <position position="94"/>
    </location>
    <ligand>
        <name>chlorophyll a</name>
        <dbReference type="ChEBI" id="CHEBI:58416"/>
        <label>1</label>
    </ligand>
</feature>
<dbReference type="Pfam" id="PF00504">
    <property type="entry name" value="Chloroa_b-bind"/>
    <property type="match status" value="1"/>
</dbReference>
<keyword evidence="14" id="KW-0346">Stress response</keyword>
<keyword evidence="17 19" id="KW-0604">Photosystem II</keyword>
<gene>
    <name evidence="21" type="ORF">D9Q98_008852</name>
</gene>
<keyword evidence="12" id="KW-1133">Transmembrane helix</keyword>
<dbReference type="GO" id="GO:0009644">
    <property type="term" value="P:response to high light intensity"/>
    <property type="evidence" value="ECO:0007669"/>
    <property type="project" value="UniProtKB-ARBA"/>
</dbReference>
<evidence type="ECO:0000256" key="5">
    <source>
        <dbReference type="ARBA" id="ARBA00022531"/>
    </source>
</evidence>
<organism evidence="21 22">
    <name type="scientific">Chlorella vulgaris</name>
    <name type="common">Green alga</name>
    <dbReference type="NCBI Taxonomy" id="3077"/>
    <lineage>
        <taxon>Eukaryota</taxon>
        <taxon>Viridiplantae</taxon>
        <taxon>Chlorophyta</taxon>
        <taxon>core chlorophytes</taxon>
        <taxon>Trebouxiophyceae</taxon>
        <taxon>Chlorellales</taxon>
        <taxon>Chlorellaceae</taxon>
        <taxon>Chlorella clade</taxon>
        <taxon>Chlorella</taxon>
    </lineage>
</organism>
<evidence type="ECO:0000256" key="3">
    <source>
        <dbReference type="ARBA" id="ARBA00022494"/>
    </source>
</evidence>
<evidence type="ECO:0000313" key="21">
    <source>
        <dbReference type="EMBL" id="KAI3426486.1"/>
    </source>
</evidence>
<keyword evidence="16" id="KW-0472">Membrane</keyword>
<evidence type="ECO:0000256" key="16">
    <source>
        <dbReference type="ARBA" id="ARBA00023136"/>
    </source>
</evidence>
<dbReference type="GO" id="GO:0080183">
    <property type="term" value="P:response to photooxidative stress"/>
    <property type="evidence" value="ECO:0007669"/>
    <property type="project" value="UniProtKB-ARBA"/>
</dbReference>
<protein>
    <recommendedName>
        <fullName evidence="19">Chlorophyll a-b binding protein, chloroplastic</fullName>
    </recommendedName>
</protein>
<dbReference type="GO" id="GO:0009523">
    <property type="term" value="C:photosystem II"/>
    <property type="evidence" value="ECO:0007669"/>
    <property type="project" value="UniProtKB-KW"/>
</dbReference>
<evidence type="ECO:0000256" key="19">
    <source>
        <dbReference type="RuleBase" id="RU363080"/>
    </source>
</evidence>
<dbReference type="GO" id="GO:0009765">
    <property type="term" value="P:photosynthesis, light harvesting"/>
    <property type="evidence" value="ECO:0007669"/>
    <property type="project" value="InterPro"/>
</dbReference>
<dbReference type="Gene3D" id="1.10.3460.10">
    <property type="entry name" value="Chlorophyll a/b binding protein domain"/>
    <property type="match status" value="1"/>
</dbReference>
<evidence type="ECO:0000256" key="1">
    <source>
        <dbReference type="ARBA" id="ARBA00004454"/>
    </source>
</evidence>
<feature type="binding site" evidence="18">
    <location>
        <position position="209"/>
    </location>
    <ligand>
        <name>chlorophyll a</name>
        <dbReference type="ChEBI" id="CHEBI:58416"/>
        <label>1</label>
    </ligand>
</feature>
<feature type="non-terminal residue" evidence="21">
    <location>
        <position position="258"/>
    </location>
</feature>
<sequence length="258" mass="27952">MQARAAMTTVAMARTPVTMKTTSGKAKTLSGKAKTVSGGGSNGNGPAGLSPGQEYALTLPGISEPFPNMFDPLNLARTASPAEIKRWRESELTHGRVAMLAALGFLVGEQLEDFPAFINFDGAITGPAIYHFQQVEVARPLFWEALVLAIGLCEAYRVGKGWATPTGNGFNNLKEEYEPGFLGFDPLGIMPEDDEELKVMQTKELNNGRLAMIAIAGFVAQELVNQREVFEHAALYLEREVILEAEDIDKALNIPVPQ</sequence>
<comment type="subcellular location">
    <subcellularLocation>
        <location evidence="1">Plastid</location>
        <location evidence="1">Chloroplast thylakoid membrane</location>
        <topology evidence="1">Multi-pass membrane protein</topology>
    </subcellularLocation>
</comment>
<evidence type="ECO:0000256" key="8">
    <source>
        <dbReference type="ARBA" id="ARBA00022723"/>
    </source>
</evidence>
<evidence type="ECO:0000256" key="18">
    <source>
        <dbReference type="PIRSR" id="PIRSR601344-1"/>
    </source>
</evidence>
<dbReference type="PANTHER" id="PTHR21649">
    <property type="entry name" value="CHLOROPHYLL A/B BINDING PROTEIN"/>
    <property type="match status" value="1"/>
</dbReference>
<dbReference type="GO" id="GO:0009522">
    <property type="term" value="C:photosystem I"/>
    <property type="evidence" value="ECO:0007669"/>
    <property type="project" value="UniProtKB-KW"/>
</dbReference>
<feature type="binding site" evidence="18">
    <location>
        <position position="91"/>
    </location>
    <ligand>
        <name>chlorophyll a</name>
        <dbReference type="ChEBI" id="CHEBI:58416"/>
        <label>1</label>
    </ligand>
</feature>
<dbReference type="GO" id="GO:0046872">
    <property type="term" value="F:metal ion binding"/>
    <property type="evidence" value="ECO:0007669"/>
    <property type="project" value="UniProtKB-KW"/>
</dbReference>
<comment type="function">
    <text evidence="19">The light-harvesting complex (LHC) functions as a light receptor, it captures and delivers excitation energy to photosystems with which it is closely associated.</text>
</comment>
<dbReference type="EMBL" id="SIDB01000011">
    <property type="protein sequence ID" value="KAI3426486.1"/>
    <property type="molecule type" value="Genomic_DNA"/>
</dbReference>
<keyword evidence="13 19" id="KW-0157">Chromophore</keyword>